<dbReference type="InterPro" id="IPR012912">
    <property type="entry name" value="Plasmid_pRiA4b_Orf3-like"/>
</dbReference>
<gene>
    <name evidence="6" type="ORF">AAE3_LOCUS9364</name>
</gene>
<dbReference type="SUPFAM" id="SSF159941">
    <property type="entry name" value="MM3350-like"/>
    <property type="match status" value="1"/>
</dbReference>
<dbReference type="EMBL" id="CACVBS010000057">
    <property type="protein sequence ID" value="CAA7267050.1"/>
    <property type="molecule type" value="Genomic_DNA"/>
</dbReference>
<evidence type="ECO:0000256" key="2">
    <source>
        <dbReference type="ARBA" id="ARBA00022771"/>
    </source>
</evidence>
<keyword evidence="2 4" id="KW-0863">Zinc-finger</keyword>
<comment type="caution">
    <text evidence="6">The sequence shown here is derived from an EMBL/GenBank/DDBJ whole genome shotgun (WGS) entry which is preliminary data.</text>
</comment>
<evidence type="ECO:0000256" key="3">
    <source>
        <dbReference type="ARBA" id="ARBA00022833"/>
    </source>
</evidence>
<dbReference type="GO" id="GO:0008270">
    <property type="term" value="F:zinc ion binding"/>
    <property type="evidence" value="ECO:0007669"/>
    <property type="project" value="UniProtKB-KW"/>
</dbReference>
<accession>A0A8S0WEN5</accession>
<dbReference type="Proteomes" id="UP000467700">
    <property type="component" value="Unassembled WGS sequence"/>
</dbReference>
<reference evidence="6 7" key="1">
    <citation type="submission" date="2020-01" db="EMBL/GenBank/DDBJ databases">
        <authorList>
            <person name="Gupta K D."/>
        </authorList>
    </citation>
    <scope>NUCLEOTIDE SEQUENCE [LARGE SCALE GENOMIC DNA]</scope>
</reference>
<dbReference type="Gene3D" id="6.10.140.2220">
    <property type="match status" value="1"/>
</dbReference>
<dbReference type="Pfam" id="PF01753">
    <property type="entry name" value="zf-MYND"/>
    <property type="match status" value="1"/>
</dbReference>
<dbReference type="InterPro" id="IPR024047">
    <property type="entry name" value="MM3350-like_sf"/>
</dbReference>
<feature type="domain" description="MYND-type" evidence="5">
    <location>
        <begin position="217"/>
        <end position="259"/>
    </location>
</feature>
<protein>
    <recommendedName>
        <fullName evidence="5">MYND-type domain-containing protein</fullName>
    </recommendedName>
</protein>
<dbReference type="PROSITE" id="PS01360">
    <property type="entry name" value="ZF_MYND_1"/>
    <property type="match status" value="1"/>
</dbReference>
<dbReference type="Gene3D" id="3.10.290.30">
    <property type="entry name" value="MM3350-like"/>
    <property type="match status" value="1"/>
</dbReference>
<dbReference type="InterPro" id="IPR002893">
    <property type="entry name" value="Znf_MYND"/>
</dbReference>
<organism evidence="6 7">
    <name type="scientific">Cyclocybe aegerita</name>
    <name type="common">Black poplar mushroom</name>
    <name type="synonym">Agrocybe aegerita</name>
    <dbReference type="NCBI Taxonomy" id="1973307"/>
    <lineage>
        <taxon>Eukaryota</taxon>
        <taxon>Fungi</taxon>
        <taxon>Dikarya</taxon>
        <taxon>Basidiomycota</taxon>
        <taxon>Agaricomycotina</taxon>
        <taxon>Agaricomycetes</taxon>
        <taxon>Agaricomycetidae</taxon>
        <taxon>Agaricales</taxon>
        <taxon>Agaricineae</taxon>
        <taxon>Bolbitiaceae</taxon>
        <taxon>Cyclocybe</taxon>
    </lineage>
</organism>
<evidence type="ECO:0000313" key="6">
    <source>
        <dbReference type="EMBL" id="CAA7267050.1"/>
    </source>
</evidence>
<evidence type="ECO:0000256" key="4">
    <source>
        <dbReference type="PROSITE-ProRule" id="PRU00134"/>
    </source>
</evidence>
<keyword evidence="3" id="KW-0862">Zinc</keyword>
<dbReference type="SUPFAM" id="SSF144232">
    <property type="entry name" value="HIT/MYND zinc finger-like"/>
    <property type="match status" value="1"/>
</dbReference>
<evidence type="ECO:0000256" key="1">
    <source>
        <dbReference type="ARBA" id="ARBA00022723"/>
    </source>
</evidence>
<proteinExistence type="predicted"/>
<keyword evidence="7" id="KW-1185">Reference proteome</keyword>
<dbReference type="AlphaFoldDB" id="A0A8S0WEN5"/>
<dbReference type="Pfam" id="PF07929">
    <property type="entry name" value="PRiA4_ORF3"/>
    <property type="match status" value="1"/>
</dbReference>
<evidence type="ECO:0000259" key="5">
    <source>
        <dbReference type="PROSITE" id="PS50865"/>
    </source>
</evidence>
<evidence type="ECO:0000313" key="7">
    <source>
        <dbReference type="Proteomes" id="UP000467700"/>
    </source>
</evidence>
<dbReference type="OrthoDB" id="432970at2759"/>
<name>A0A8S0WEN5_CYCAE</name>
<dbReference type="PROSITE" id="PS50865">
    <property type="entry name" value="ZF_MYND_2"/>
    <property type="match status" value="1"/>
</dbReference>
<sequence length="265" mass="30130">MAPSSDHLIPTRSTDRVHIAQVGYDYLPDNKYKLAHLFGKEGDKIGYLYDFGDKWFHNIEIQKIYALEESTGVIEIIDGKGMCPGENLHGSLQYNDFLKEYDEASYAEKVEKKREIFDTPNYKSFGKPPLLFNPEVFDIQAANERLAEALGGPNSVRSGSKKFMMPVMPGAEGLMDSMDGKWLKKGQSIVKTHDQENFGYWNETTSSTKDRRREAVCASCGKPAARDVQLKQCSGCRQVLYCSPDHQKAHWKTLHKKQCTRQYLS</sequence>
<keyword evidence="1" id="KW-0479">Metal-binding</keyword>